<evidence type="ECO:0000256" key="3">
    <source>
        <dbReference type="ARBA" id="ARBA00022692"/>
    </source>
</evidence>
<sequence>MVKKIITVVLSILIGVFFMWLATRGLDFKEIQSYFANADYFWVVIAAVFGLLAYWFRAVRWNIMFEPMGYRSSVSNSFWSISFGYLMNLTIPRSGELARATALYKVEKIPVENSFGTIVLERIIDLLCMMLFLILTFALKSDAIQAFWQQAQSGSQSGTSSSLGYGIAGIGLLGAILFFYLRKKLEKNAFFAKIYKIVDGLLDGLLSIFKLRKPGVFIFHSLMIWVCYYLAAYLVCFALPETAHFSIADGFFLIVVGTFGMMVPASGGIGAFHFALKIGVGALFLSMGKSFEEGAQVGLAYAFISHTMQLVIMLVMGLISIPMLAKAKKEEA</sequence>
<gene>
    <name evidence="7" type="ORF">NCTC12929_00459</name>
</gene>
<dbReference type="PANTHER" id="PTHR39087">
    <property type="entry name" value="UPF0104 MEMBRANE PROTEIN MJ1595"/>
    <property type="match status" value="1"/>
</dbReference>
<comment type="subcellular location">
    <subcellularLocation>
        <location evidence="1">Cell membrane</location>
        <topology evidence="1">Multi-pass membrane protein</topology>
    </subcellularLocation>
</comment>
<feature type="transmembrane region" description="Helical" evidence="6">
    <location>
        <begin position="5"/>
        <end position="22"/>
    </location>
</feature>
<feature type="transmembrane region" description="Helical" evidence="6">
    <location>
        <begin position="296"/>
        <end position="319"/>
    </location>
</feature>
<comment type="caution">
    <text evidence="7">The sequence shown here is derived from an EMBL/GenBank/DDBJ whole genome shotgun (WGS) entry which is preliminary data.</text>
</comment>
<dbReference type="PANTHER" id="PTHR39087:SF2">
    <property type="entry name" value="UPF0104 MEMBRANE PROTEIN MJ1595"/>
    <property type="match status" value="1"/>
</dbReference>
<feature type="transmembrane region" description="Helical" evidence="6">
    <location>
        <begin position="217"/>
        <end position="239"/>
    </location>
</feature>
<name>A0A7Z8YN56_9FLAO</name>
<evidence type="ECO:0000256" key="6">
    <source>
        <dbReference type="SAM" id="Phobius"/>
    </source>
</evidence>
<protein>
    <submittedName>
        <fullName evidence="7">Uncharacterized protein</fullName>
    </submittedName>
</protein>
<keyword evidence="5 6" id="KW-0472">Membrane</keyword>
<evidence type="ECO:0000313" key="8">
    <source>
        <dbReference type="Proteomes" id="UP000270205"/>
    </source>
</evidence>
<evidence type="ECO:0000256" key="4">
    <source>
        <dbReference type="ARBA" id="ARBA00022989"/>
    </source>
</evidence>
<feature type="transmembrane region" description="Helical" evidence="6">
    <location>
        <begin position="123"/>
        <end position="143"/>
    </location>
</feature>
<dbReference type="InterPro" id="IPR022791">
    <property type="entry name" value="L-PG_synthase/AglD"/>
</dbReference>
<proteinExistence type="predicted"/>
<dbReference type="EMBL" id="UYIV01000001">
    <property type="protein sequence ID" value="VDH03091.1"/>
    <property type="molecule type" value="Genomic_DNA"/>
</dbReference>
<dbReference type="Proteomes" id="UP000270205">
    <property type="component" value="Unassembled WGS sequence"/>
</dbReference>
<organism evidence="7 8">
    <name type="scientific">Bergeyella zoohelcum</name>
    <dbReference type="NCBI Taxonomy" id="1015"/>
    <lineage>
        <taxon>Bacteria</taxon>
        <taxon>Pseudomonadati</taxon>
        <taxon>Bacteroidota</taxon>
        <taxon>Flavobacteriia</taxon>
        <taxon>Flavobacteriales</taxon>
        <taxon>Weeksellaceae</taxon>
        <taxon>Bergeyella</taxon>
    </lineage>
</organism>
<feature type="transmembrane region" description="Helical" evidence="6">
    <location>
        <begin position="34"/>
        <end position="56"/>
    </location>
</feature>
<keyword evidence="4 6" id="KW-1133">Transmembrane helix</keyword>
<keyword evidence="3 6" id="KW-0812">Transmembrane</keyword>
<dbReference type="Pfam" id="PF03706">
    <property type="entry name" value="LPG_synthase_TM"/>
    <property type="match status" value="1"/>
</dbReference>
<evidence type="ECO:0000256" key="2">
    <source>
        <dbReference type="ARBA" id="ARBA00022475"/>
    </source>
</evidence>
<accession>A0A7Z8YN56</accession>
<dbReference type="GO" id="GO:0005886">
    <property type="term" value="C:plasma membrane"/>
    <property type="evidence" value="ECO:0007669"/>
    <property type="project" value="UniProtKB-SubCell"/>
</dbReference>
<dbReference type="RefSeq" id="WP_125150646.1">
    <property type="nucleotide sequence ID" value="NZ_UYIV01000001.1"/>
</dbReference>
<evidence type="ECO:0000256" key="5">
    <source>
        <dbReference type="ARBA" id="ARBA00023136"/>
    </source>
</evidence>
<reference evidence="7 8" key="1">
    <citation type="submission" date="2018-11" db="EMBL/GenBank/DDBJ databases">
        <authorList>
            <consortium name="Pathogen Informatics"/>
        </authorList>
    </citation>
    <scope>NUCLEOTIDE SEQUENCE [LARGE SCALE GENOMIC DNA]</scope>
    <source>
        <strain evidence="7 8">NCTC12929</strain>
    </source>
</reference>
<keyword evidence="2" id="KW-1003">Cell membrane</keyword>
<feature type="transmembrane region" description="Helical" evidence="6">
    <location>
        <begin position="163"/>
        <end position="181"/>
    </location>
</feature>
<dbReference type="AlphaFoldDB" id="A0A7Z8YN56"/>
<evidence type="ECO:0000256" key="1">
    <source>
        <dbReference type="ARBA" id="ARBA00004651"/>
    </source>
</evidence>
<dbReference type="NCBIfam" id="TIGR00374">
    <property type="entry name" value="flippase-like domain"/>
    <property type="match status" value="1"/>
</dbReference>
<feature type="transmembrane region" description="Helical" evidence="6">
    <location>
        <begin position="251"/>
        <end position="276"/>
    </location>
</feature>
<evidence type="ECO:0000313" key="7">
    <source>
        <dbReference type="EMBL" id="VDH03091.1"/>
    </source>
</evidence>